<feature type="region of interest" description="Disordered" evidence="1">
    <location>
        <begin position="1"/>
        <end position="26"/>
    </location>
</feature>
<protein>
    <submittedName>
        <fullName evidence="2">Uncharacterized protein</fullName>
    </submittedName>
</protein>
<reference evidence="2" key="1">
    <citation type="journal article" date="2011" name="PLoS Genet.">
        <title>Parallel evolution of a type IV secretion system in radiating lineages of the host-restricted bacterial pathogen Bartonella.</title>
        <authorList>
            <person name="Engel P."/>
            <person name="Salzburger W."/>
            <person name="Liesch M."/>
            <person name="Chang C.C."/>
            <person name="Maruyama S."/>
            <person name="Lanz C."/>
            <person name="Calteau A."/>
            <person name="Lajus A."/>
            <person name="Medigue C."/>
            <person name="Schuster S.C."/>
            <person name="Dehio C."/>
        </authorList>
    </citation>
    <scope>NUCLEOTIDE SEQUENCE</scope>
    <source>
        <strain evidence="2">R1</strain>
    </source>
</reference>
<gene>
    <name evidence="2" type="ORF">BARSC_190171</name>
</gene>
<evidence type="ECO:0000256" key="1">
    <source>
        <dbReference type="SAM" id="MobiDB-lite"/>
    </source>
</evidence>
<accession>E6Z1B0</accession>
<dbReference type="EMBL" id="FN645524">
    <property type="protein sequence ID" value="CBI82898.1"/>
    <property type="molecule type" value="Genomic_DNA"/>
</dbReference>
<name>E6Z1B0_BARSR</name>
<sequence length="26" mass="3022">MKRMRGVKACERDENGREGSKREGEI</sequence>
<feature type="compositionally biased region" description="Basic and acidic residues" evidence="1">
    <location>
        <begin position="8"/>
        <end position="26"/>
    </location>
</feature>
<organism evidence="2">
    <name type="scientific">Bartonella schoenbuchensis (strain DSM 13525 / NCTC 13165 / R1)</name>
    <dbReference type="NCBI Taxonomy" id="687861"/>
    <lineage>
        <taxon>Bacteria</taxon>
        <taxon>Pseudomonadati</taxon>
        <taxon>Pseudomonadota</taxon>
        <taxon>Alphaproteobacteria</taxon>
        <taxon>Hyphomicrobiales</taxon>
        <taxon>Bartonellaceae</taxon>
        <taxon>Bartonella</taxon>
    </lineage>
</organism>
<dbReference type="AlphaFoldDB" id="E6Z1B0"/>
<proteinExistence type="predicted"/>
<evidence type="ECO:0000313" key="2">
    <source>
        <dbReference type="EMBL" id="CBI82898.1"/>
    </source>
</evidence>